<dbReference type="EMBL" id="BOQE01000001">
    <property type="protein sequence ID" value="GIM45529.1"/>
    <property type="molecule type" value="Genomic_DNA"/>
</dbReference>
<evidence type="ECO:0000313" key="3">
    <source>
        <dbReference type="Proteomes" id="UP001057291"/>
    </source>
</evidence>
<comment type="caution">
    <text evidence="2">The sequence shown here is derived from an EMBL/GenBank/DDBJ whole genome shotgun (WGS) entry which is preliminary data.</text>
</comment>
<sequence>MYVALTREQIIGLHDELLNLYGGMPGEKEPGLIDSLVVKPFTTYFGEEQYPGLFLKAAVYLHGFAIAQYFNDGNKRTGVYCALVFLDLNGYELTASWEELYDVALMVANKQMGLDELAIWLESNSVERRENDNE</sequence>
<proteinExistence type="predicted"/>
<dbReference type="PANTHER" id="PTHR39426">
    <property type="entry name" value="HOMOLOGY TO DEATH-ON-CURING PROTEIN OF PHAGE P1"/>
    <property type="match status" value="1"/>
</dbReference>
<dbReference type="InterPro" id="IPR003812">
    <property type="entry name" value="Fido"/>
</dbReference>
<dbReference type="RefSeq" id="WP_282198722.1">
    <property type="nucleotide sequence ID" value="NZ_BOQE01000001.1"/>
</dbReference>
<protein>
    <recommendedName>
        <fullName evidence="1">Fido domain-containing protein</fullName>
    </recommendedName>
</protein>
<dbReference type="SUPFAM" id="SSF140931">
    <property type="entry name" value="Fic-like"/>
    <property type="match status" value="1"/>
</dbReference>
<dbReference type="Pfam" id="PF02661">
    <property type="entry name" value="Fic"/>
    <property type="match status" value="1"/>
</dbReference>
<evidence type="ECO:0000259" key="1">
    <source>
        <dbReference type="PROSITE" id="PS51459"/>
    </source>
</evidence>
<keyword evidence="3" id="KW-1185">Reference proteome</keyword>
<accession>A0AAV4LCZ0</accession>
<gene>
    <name evidence="2" type="ORF">DNHGIG_10780</name>
</gene>
<organism evidence="2 3">
    <name type="scientific">Collibacillus ludicampi</name>
    <dbReference type="NCBI Taxonomy" id="2771369"/>
    <lineage>
        <taxon>Bacteria</taxon>
        <taxon>Bacillati</taxon>
        <taxon>Bacillota</taxon>
        <taxon>Bacilli</taxon>
        <taxon>Bacillales</taxon>
        <taxon>Alicyclobacillaceae</taxon>
        <taxon>Collibacillus</taxon>
    </lineage>
</organism>
<dbReference type="PIRSF" id="PIRSF018297">
    <property type="entry name" value="Doc"/>
    <property type="match status" value="1"/>
</dbReference>
<name>A0AAV4LCZ0_9BACL</name>
<dbReference type="AlphaFoldDB" id="A0AAV4LCZ0"/>
<dbReference type="Proteomes" id="UP001057291">
    <property type="component" value="Unassembled WGS sequence"/>
</dbReference>
<dbReference type="InterPro" id="IPR006440">
    <property type="entry name" value="Doc"/>
</dbReference>
<evidence type="ECO:0000313" key="2">
    <source>
        <dbReference type="EMBL" id="GIM45529.1"/>
    </source>
</evidence>
<dbReference type="InterPro" id="IPR053737">
    <property type="entry name" value="Type_II_TA_Toxin"/>
</dbReference>
<dbReference type="PANTHER" id="PTHR39426:SF1">
    <property type="entry name" value="HOMOLOGY TO DEATH-ON-CURING PROTEIN OF PHAGE P1"/>
    <property type="match status" value="1"/>
</dbReference>
<dbReference type="GO" id="GO:0016301">
    <property type="term" value="F:kinase activity"/>
    <property type="evidence" value="ECO:0007669"/>
    <property type="project" value="InterPro"/>
</dbReference>
<dbReference type="InterPro" id="IPR036597">
    <property type="entry name" value="Fido-like_dom_sf"/>
</dbReference>
<dbReference type="Gene3D" id="1.20.120.1870">
    <property type="entry name" value="Fic/DOC protein, Fido domain"/>
    <property type="match status" value="1"/>
</dbReference>
<reference evidence="2" key="1">
    <citation type="journal article" date="2023" name="Int. J. Syst. Evol. Microbiol.">
        <title>Collibacillus ludicampi gen. nov., sp. nov., a new soil bacterium of the family Alicyclobacillaceae.</title>
        <authorList>
            <person name="Jojima T."/>
            <person name="Ioku Y."/>
            <person name="Fukuta Y."/>
            <person name="Shirasaka N."/>
            <person name="Matsumura Y."/>
            <person name="Mori M."/>
        </authorList>
    </citation>
    <scope>NUCLEOTIDE SEQUENCE</scope>
    <source>
        <strain evidence="2">TP075</strain>
    </source>
</reference>
<feature type="domain" description="Fido" evidence="1">
    <location>
        <begin position="5"/>
        <end position="123"/>
    </location>
</feature>
<dbReference type="NCBIfam" id="TIGR01550">
    <property type="entry name" value="DOC_P1"/>
    <property type="match status" value="1"/>
</dbReference>
<dbReference type="PROSITE" id="PS51459">
    <property type="entry name" value="FIDO"/>
    <property type="match status" value="1"/>
</dbReference>